<evidence type="ECO:0000313" key="3">
    <source>
        <dbReference type="Proteomes" id="UP000673383"/>
    </source>
</evidence>
<accession>A0A8I1Y9K6</accession>
<dbReference type="AlphaFoldDB" id="A0A8I1Y9K6"/>
<protein>
    <submittedName>
        <fullName evidence="2">Uncharacterized protein</fullName>
    </submittedName>
</protein>
<evidence type="ECO:0000256" key="1">
    <source>
        <dbReference type="SAM" id="MobiDB-lite"/>
    </source>
</evidence>
<name>A0A8I1Y9K6_BRAEL</name>
<organism evidence="2 3">
    <name type="scientific">Bradyrhizobium elkanii</name>
    <dbReference type="NCBI Taxonomy" id="29448"/>
    <lineage>
        <taxon>Bacteria</taxon>
        <taxon>Pseudomonadati</taxon>
        <taxon>Pseudomonadota</taxon>
        <taxon>Alphaproteobacteria</taxon>
        <taxon>Hyphomicrobiales</taxon>
        <taxon>Nitrobacteraceae</taxon>
        <taxon>Bradyrhizobium</taxon>
    </lineage>
</organism>
<sequence>MNSRDDIKEERGRLSRLPPDADRAEKKNCGYAFERLLHKLFLFEQLALRTSYKPDGEQIGGSIYLKARPTAS</sequence>
<evidence type="ECO:0000313" key="2">
    <source>
        <dbReference type="EMBL" id="MBP1294326.1"/>
    </source>
</evidence>
<reference evidence="2" key="1">
    <citation type="submission" date="2021-02" db="EMBL/GenBank/DDBJ databases">
        <title>Genomic Encyclopedia of Type Strains, Phase IV (KMG-V): Genome sequencing to study the core and pangenomes of soil and plant-associated prokaryotes.</title>
        <authorList>
            <person name="Whitman W."/>
        </authorList>
    </citation>
    <scope>NUCLEOTIDE SEQUENCE</scope>
    <source>
        <strain evidence="2">USDA 406</strain>
    </source>
</reference>
<feature type="region of interest" description="Disordered" evidence="1">
    <location>
        <begin position="1"/>
        <end position="24"/>
    </location>
</feature>
<dbReference type="EMBL" id="JAFICZ010000001">
    <property type="protein sequence ID" value="MBP1294326.1"/>
    <property type="molecule type" value="Genomic_DNA"/>
</dbReference>
<dbReference type="Proteomes" id="UP000673383">
    <property type="component" value="Unassembled WGS sequence"/>
</dbReference>
<dbReference type="RefSeq" id="WP_172646899.1">
    <property type="nucleotide sequence ID" value="NZ_JAFICZ010000001.1"/>
</dbReference>
<proteinExistence type="predicted"/>
<gene>
    <name evidence="2" type="ORF">JOH49_004079</name>
</gene>
<comment type="caution">
    <text evidence="2">The sequence shown here is derived from an EMBL/GenBank/DDBJ whole genome shotgun (WGS) entry which is preliminary data.</text>
</comment>